<organism evidence="8 9">
    <name type="scientific">Roseomonas gilardii</name>
    <dbReference type="NCBI Taxonomy" id="257708"/>
    <lineage>
        <taxon>Bacteria</taxon>
        <taxon>Pseudomonadati</taxon>
        <taxon>Pseudomonadota</taxon>
        <taxon>Alphaproteobacteria</taxon>
        <taxon>Acetobacterales</taxon>
        <taxon>Roseomonadaceae</taxon>
        <taxon>Roseomonas</taxon>
    </lineage>
</organism>
<dbReference type="KEGG" id="rgi:RGI145_12990"/>
<dbReference type="STRING" id="257708.RGI145_12990"/>
<dbReference type="InterPro" id="IPR036188">
    <property type="entry name" value="FAD/NAD-bd_sf"/>
</dbReference>
<comment type="cofactor">
    <cofactor evidence="1">
        <name>FAD</name>
        <dbReference type="ChEBI" id="CHEBI:57692"/>
    </cofactor>
</comment>
<keyword evidence="5" id="KW-0274">FAD</keyword>
<sequence>MSVMANTLTALESEVRRQLDLLDYPKRPWVPERTDGALDVAIIGAGQTGLAAAFGLRREKVGNVAIFDRAEPGATGCWTVFARMRTLRTPKHVSGPDLGMAALTPRAFFEARDGLQAWEDLHKIGRVDWQRYLDWYAQVLALPVRHEHELLSIGHDPEADLLLLRFRTPEGERVVKARKMVLATGMDGTGAWSIPAPFDGLPGERVSHTSGHVDFEALKGQRILVVGAGASAFDNLATALEAGAAQGTMLVRRRRMPRVNPFRWMEQAGFLGQFHAMPDPLKWRMMRHIFDLNQPPPQESWDRVAHDPRFTLHMGSSVQGARMEGEEVVLETPRGEHRADHVIVGTGTAFNLALRPELAAIAPHILLWSDVYTPPAGQEFPNLAACPYLTPGFAFREKVPGEAPFLRHIHFMGYGATPSMGLSGASISGMKYGVPRLVDGICRSLWLDDAEMHMNALLAFDLEELVSEIPQELEAAE</sequence>
<keyword evidence="7" id="KW-0560">Oxidoreductase</keyword>
<evidence type="ECO:0000256" key="2">
    <source>
        <dbReference type="ARBA" id="ARBA00004924"/>
    </source>
</evidence>
<dbReference type="RefSeq" id="WP_075798707.1">
    <property type="nucleotide sequence ID" value="NZ_CP015583.1"/>
</dbReference>
<dbReference type="PANTHER" id="PTHR43539">
    <property type="entry name" value="FLAVIN-BINDING MONOOXYGENASE-LIKE PROTEIN (AFU_ORTHOLOGUE AFUA_4G09220)"/>
    <property type="match status" value="1"/>
</dbReference>
<dbReference type="Gene3D" id="3.50.50.60">
    <property type="entry name" value="FAD/NAD(P)-binding domain"/>
    <property type="match status" value="1"/>
</dbReference>
<dbReference type="eggNOG" id="COG2072">
    <property type="taxonomic scope" value="Bacteria"/>
</dbReference>
<evidence type="ECO:0000256" key="1">
    <source>
        <dbReference type="ARBA" id="ARBA00001974"/>
    </source>
</evidence>
<dbReference type="GO" id="GO:0050660">
    <property type="term" value="F:flavin adenine dinucleotide binding"/>
    <property type="evidence" value="ECO:0007669"/>
    <property type="project" value="TreeGrafter"/>
</dbReference>
<evidence type="ECO:0000256" key="7">
    <source>
        <dbReference type="ARBA" id="ARBA00023002"/>
    </source>
</evidence>
<dbReference type="InterPro" id="IPR050982">
    <property type="entry name" value="Auxin_biosynth/cation_transpt"/>
</dbReference>
<keyword evidence="6" id="KW-0521">NADP</keyword>
<dbReference type="InterPro" id="IPR025700">
    <property type="entry name" value="Lys/Orn_oxygenase"/>
</dbReference>
<dbReference type="Pfam" id="PF13434">
    <property type="entry name" value="Lys_Orn_oxgnase"/>
    <property type="match status" value="1"/>
</dbReference>
<evidence type="ECO:0000256" key="5">
    <source>
        <dbReference type="ARBA" id="ARBA00022827"/>
    </source>
</evidence>
<dbReference type="AlphaFoldDB" id="A0A1L7AGJ5"/>
<evidence type="ECO:0000256" key="4">
    <source>
        <dbReference type="ARBA" id="ARBA00022630"/>
    </source>
</evidence>
<comment type="pathway">
    <text evidence="2">Siderophore biosynthesis.</text>
</comment>
<reference evidence="8 9" key="1">
    <citation type="submission" date="2016-05" db="EMBL/GenBank/DDBJ databases">
        <title>Complete Genome and Methylome Analysis of Psychrotrophic Bacterial Isolates from Antarctic Lake Untersee.</title>
        <authorList>
            <person name="Fomenkov A."/>
            <person name="Akimov V.N."/>
            <person name="Vasilyeva L.V."/>
            <person name="Andersen D."/>
            <person name="Vincze T."/>
            <person name="Roberts R.J."/>
        </authorList>
    </citation>
    <scope>NUCLEOTIDE SEQUENCE [LARGE SCALE GENOMIC DNA]</scope>
    <source>
        <strain evidence="8 9">U14-5</strain>
    </source>
</reference>
<gene>
    <name evidence="8" type="ORF">RGI145_12990</name>
</gene>
<proteinExistence type="inferred from homology"/>
<evidence type="ECO:0000256" key="3">
    <source>
        <dbReference type="ARBA" id="ARBA00007588"/>
    </source>
</evidence>
<dbReference type="SUPFAM" id="SSF51905">
    <property type="entry name" value="FAD/NAD(P)-binding domain"/>
    <property type="match status" value="1"/>
</dbReference>
<dbReference type="PANTHER" id="PTHR43539:SF91">
    <property type="entry name" value="FAD-DEPENDENT URATE HYDROXYLASE"/>
    <property type="match status" value="1"/>
</dbReference>
<evidence type="ECO:0000313" key="8">
    <source>
        <dbReference type="EMBL" id="APT57895.1"/>
    </source>
</evidence>
<evidence type="ECO:0000313" key="9">
    <source>
        <dbReference type="Proteomes" id="UP000185494"/>
    </source>
</evidence>
<accession>A0A1L7AGJ5</accession>
<dbReference type="GO" id="GO:0004497">
    <property type="term" value="F:monooxygenase activity"/>
    <property type="evidence" value="ECO:0007669"/>
    <property type="project" value="TreeGrafter"/>
</dbReference>
<dbReference type="EMBL" id="CP015583">
    <property type="protein sequence ID" value="APT57895.1"/>
    <property type="molecule type" value="Genomic_DNA"/>
</dbReference>
<dbReference type="Proteomes" id="UP000185494">
    <property type="component" value="Chromosome 1"/>
</dbReference>
<comment type="similarity">
    <text evidence="3">Belongs to the lysine N(6)-hydroxylase/L-ornithine N(5)-oxygenase family.</text>
</comment>
<keyword evidence="4" id="KW-0285">Flavoprotein</keyword>
<dbReference type="PRINTS" id="PR00411">
    <property type="entry name" value="PNDRDTASEI"/>
</dbReference>
<evidence type="ECO:0000256" key="6">
    <source>
        <dbReference type="ARBA" id="ARBA00022857"/>
    </source>
</evidence>
<name>A0A1L7AGJ5_9PROT</name>
<protein>
    <submittedName>
        <fullName evidence="8">Oxidoreductase</fullName>
    </submittedName>
</protein>